<proteinExistence type="predicted"/>
<dbReference type="EMBL" id="FMAJ01000001">
    <property type="protein sequence ID" value="SCB56213.1"/>
    <property type="molecule type" value="Genomic_DNA"/>
</dbReference>
<evidence type="ECO:0000313" key="2">
    <source>
        <dbReference type="Proteomes" id="UP000198723"/>
    </source>
</evidence>
<dbReference type="RefSeq" id="WP_064692110.1">
    <property type="nucleotide sequence ID" value="NZ_FMAJ01000001.1"/>
</dbReference>
<reference evidence="1 2" key="1">
    <citation type="submission" date="2016-08" db="EMBL/GenBank/DDBJ databases">
        <authorList>
            <person name="Seilhamer J.J."/>
        </authorList>
    </citation>
    <scope>NUCLEOTIDE SEQUENCE [LARGE SCALE GENOMIC DNA]</scope>
    <source>
        <strain evidence="1 2">HBR26</strain>
    </source>
</reference>
<evidence type="ECO:0000313" key="1">
    <source>
        <dbReference type="EMBL" id="SCB56213.1"/>
    </source>
</evidence>
<name>A0A1C3XVC7_9HYPH</name>
<organism evidence="1 2">
    <name type="scientific">Rhizobium aethiopicum</name>
    <dbReference type="NCBI Taxonomy" id="1138170"/>
    <lineage>
        <taxon>Bacteria</taxon>
        <taxon>Pseudomonadati</taxon>
        <taxon>Pseudomonadota</taxon>
        <taxon>Alphaproteobacteria</taxon>
        <taxon>Hyphomicrobiales</taxon>
        <taxon>Rhizobiaceae</taxon>
        <taxon>Rhizobium/Agrobacterium group</taxon>
        <taxon>Rhizobium</taxon>
    </lineage>
</organism>
<gene>
    <name evidence="1" type="ORF">GA0061105_10141</name>
</gene>
<dbReference type="AlphaFoldDB" id="A0A1C3XVC7"/>
<dbReference type="Proteomes" id="UP000198723">
    <property type="component" value="Unassembled WGS sequence"/>
</dbReference>
<protein>
    <submittedName>
        <fullName evidence="1">Uncharacterized protein</fullName>
    </submittedName>
</protein>
<sequence length="71" mass="7911">MHKFTVTLTREIEADTAEEAALLVYQELSKGPVPDSYAVTDETKVTTEINLDRNKADEFASIDHTADPGNW</sequence>
<accession>A0A1C3XVC7</accession>